<protein>
    <submittedName>
        <fullName evidence="1">Uncharacterized protein</fullName>
    </submittedName>
</protein>
<name>K0X283_9BACT</name>
<accession>K0X283</accession>
<dbReference type="PROSITE" id="PS51257">
    <property type="entry name" value="PROKAR_LIPOPROTEIN"/>
    <property type="match status" value="1"/>
</dbReference>
<dbReference type="AlphaFoldDB" id="K0X283"/>
<keyword evidence="2" id="KW-1185">Reference proteome</keyword>
<evidence type="ECO:0000313" key="2">
    <source>
        <dbReference type="Proteomes" id="UP000006044"/>
    </source>
</evidence>
<gene>
    <name evidence="1" type="ORF">HMPREF9448_00748</name>
</gene>
<sequence length="167" mass="18900">MKSLFLLFCVTGVLLSCRQTKKGPDFTFREDVAYILDTIIASNPKGDVYELYINTVDSGNSILLFYMGEKAPLFPLEYGQTPSLLQVRISHAVVDIYSGVEKYLFQQSLRKVETVQRGEEESGRNGWIIEDRAGTLTCRPFISGYPFIALPLENCDEFLPPVIMEIE</sequence>
<reference evidence="1 2" key="1">
    <citation type="submission" date="2012-08" db="EMBL/GenBank/DDBJ databases">
        <title>The Genome Sequence of Barnesiella intestinihominis YIT 11860.</title>
        <authorList>
            <consortium name="The Broad Institute Genome Sequencing Platform"/>
            <person name="Earl A."/>
            <person name="Ward D."/>
            <person name="Feldgarden M."/>
            <person name="Gevers D."/>
            <person name="Morotomi M."/>
            <person name="Walker B."/>
            <person name="Young S.K."/>
            <person name="Zeng Q."/>
            <person name="Gargeya S."/>
            <person name="Fitzgerald M."/>
            <person name="Haas B."/>
            <person name="Abouelleil A."/>
            <person name="Alvarado L."/>
            <person name="Arachchi H.M."/>
            <person name="Berlin A.M."/>
            <person name="Chapman S.B."/>
            <person name="Goldberg J."/>
            <person name="Griggs A."/>
            <person name="Gujja S."/>
            <person name="Hansen M."/>
            <person name="Howarth C."/>
            <person name="Imamovic A."/>
            <person name="Larimer J."/>
            <person name="McCowen C."/>
            <person name="Montmayeur A."/>
            <person name="Murphy C."/>
            <person name="Neiman D."/>
            <person name="Pearson M."/>
            <person name="Priest M."/>
            <person name="Roberts A."/>
            <person name="Saif S."/>
            <person name="Shea T."/>
            <person name="Sisk P."/>
            <person name="Sykes S."/>
            <person name="Wortman J."/>
            <person name="Nusbaum C."/>
            <person name="Birren B."/>
        </authorList>
    </citation>
    <scope>NUCLEOTIDE SEQUENCE [LARGE SCALE GENOMIC DNA]</scope>
    <source>
        <strain evidence="1 2">YIT 11860</strain>
    </source>
</reference>
<comment type="caution">
    <text evidence="1">The sequence shown here is derived from an EMBL/GenBank/DDBJ whole genome shotgun (WGS) entry which is preliminary data.</text>
</comment>
<organism evidence="1 2">
    <name type="scientific">Barnesiella intestinihominis YIT 11860</name>
    <dbReference type="NCBI Taxonomy" id="742726"/>
    <lineage>
        <taxon>Bacteria</taxon>
        <taxon>Pseudomonadati</taxon>
        <taxon>Bacteroidota</taxon>
        <taxon>Bacteroidia</taxon>
        <taxon>Bacteroidales</taxon>
        <taxon>Barnesiellaceae</taxon>
        <taxon>Barnesiella</taxon>
    </lineage>
</organism>
<evidence type="ECO:0000313" key="1">
    <source>
        <dbReference type="EMBL" id="EJZ65587.1"/>
    </source>
</evidence>
<dbReference type="HOGENOM" id="CLU_1591365_0_0_10"/>
<proteinExistence type="predicted"/>
<dbReference type="STRING" id="742726.HMPREF9448_00748"/>
<dbReference type="OrthoDB" id="1496303at2"/>
<dbReference type="Proteomes" id="UP000006044">
    <property type="component" value="Unassembled WGS sequence"/>
</dbReference>
<dbReference type="EMBL" id="ADLE01000003">
    <property type="protein sequence ID" value="EJZ65587.1"/>
    <property type="molecule type" value="Genomic_DNA"/>
</dbReference>